<dbReference type="InterPro" id="IPR051205">
    <property type="entry name" value="UbiH/COQ6_monooxygenase"/>
</dbReference>
<dbReference type="Proteomes" id="UP000244441">
    <property type="component" value="Chromosome"/>
</dbReference>
<name>A0A2S0VVZ3_9ALTE</name>
<dbReference type="AlphaFoldDB" id="A0A2S0VVZ3"/>
<dbReference type="PANTHER" id="PTHR43876:SF7">
    <property type="entry name" value="UBIQUINONE BIOSYNTHESIS MONOOXYGENASE COQ6, MITOCHONDRIAL"/>
    <property type="match status" value="1"/>
</dbReference>
<dbReference type="EMBL" id="CP026604">
    <property type="protein sequence ID" value="AWB68386.1"/>
    <property type="molecule type" value="Genomic_DNA"/>
</dbReference>
<proteinExistence type="inferred from homology"/>
<dbReference type="SUPFAM" id="SSF51905">
    <property type="entry name" value="FAD/NAD(P)-binding domain"/>
    <property type="match status" value="1"/>
</dbReference>
<keyword evidence="4" id="KW-0285">Flavoprotein</keyword>
<dbReference type="PRINTS" id="PR00420">
    <property type="entry name" value="RNGMNOXGNASE"/>
</dbReference>
<keyword evidence="5" id="KW-0274">FAD</keyword>
<dbReference type="InterPro" id="IPR010971">
    <property type="entry name" value="UbiH/COQ6"/>
</dbReference>
<dbReference type="RefSeq" id="WP_108604446.1">
    <property type="nucleotide sequence ID" value="NZ_CP026604.1"/>
</dbReference>
<evidence type="ECO:0000259" key="8">
    <source>
        <dbReference type="Pfam" id="PF01494"/>
    </source>
</evidence>
<evidence type="ECO:0000256" key="1">
    <source>
        <dbReference type="ARBA" id="ARBA00001974"/>
    </source>
</evidence>
<keyword evidence="7" id="KW-0503">Monooxygenase</keyword>
<dbReference type="GO" id="GO:0071949">
    <property type="term" value="F:FAD binding"/>
    <property type="evidence" value="ECO:0007669"/>
    <property type="project" value="InterPro"/>
</dbReference>
<evidence type="ECO:0000313" key="9">
    <source>
        <dbReference type="EMBL" id="AWB68386.1"/>
    </source>
</evidence>
<evidence type="ECO:0000256" key="2">
    <source>
        <dbReference type="ARBA" id="ARBA00004749"/>
    </source>
</evidence>
<sequence length="407" mass="44349">MINKTDILVVGSGMMGLTTALALADSSYTVSLVAPTLPEPSQAQHYTLAADALPANNRVSAINQASINAFKQLGVWPYIQQQRFCAYQGMDVWDKDNIGRVQFHCQDVQADNLGCIIENDVVTLALWQALQASNKVTCINASVSQINSEADSSIVVLDNGTIMQARLVIAADGANSQVRKLMNMPLVHNDYDQQAIVATIKTEKAHDKIARQAFTANGPLALLPLYDDHLCSIVYSQQTSASRELMALNTCEFAKRLTAVSDSVLGQIELVSERQAFPLRMRYSRDFIKDNVVLIGDAAHTIHPLAGQGANLGLMDALAVSECVIEQGFDHTELSKTLRWRKSEAFDRIAAMETFHRGFTTSFAPIKLLRGLALQTADTFNPLKQLLIKEAMGTVGKLPALAQASAD</sequence>
<dbReference type="Pfam" id="PF01494">
    <property type="entry name" value="FAD_binding_3"/>
    <property type="match status" value="1"/>
</dbReference>
<feature type="domain" description="FAD-binding" evidence="8">
    <location>
        <begin position="4"/>
        <end position="320"/>
    </location>
</feature>
<evidence type="ECO:0000256" key="6">
    <source>
        <dbReference type="ARBA" id="ARBA00023002"/>
    </source>
</evidence>
<dbReference type="NCBIfam" id="TIGR01988">
    <property type="entry name" value="Ubi-OHases"/>
    <property type="match status" value="1"/>
</dbReference>
<evidence type="ECO:0000313" key="10">
    <source>
        <dbReference type="Proteomes" id="UP000244441"/>
    </source>
</evidence>
<dbReference type="OrthoDB" id="9769565at2"/>
<evidence type="ECO:0000256" key="4">
    <source>
        <dbReference type="ARBA" id="ARBA00022630"/>
    </source>
</evidence>
<gene>
    <name evidence="9" type="ORF">C2869_19120</name>
</gene>
<organism evidence="9 10">
    <name type="scientific">Saccharobesus litoralis</name>
    <dbReference type="NCBI Taxonomy" id="2172099"/>
    <lineage>
        <taxon>Bacteria</taxon>
        <taxon>Pseudomonadati</taxon>
        <taxon>Pseudomonadota</taxon>
        <taxon>Gammaproteobacteria</taxon>
        <taxon>Alteromonadales</taxon>
        <taxon>Alteromonadaceae</taxon>
        <taxon>Saccharobesus</taxon>
    </lineage>
</organism>
<comment type="similarity">
    <text evidence="3">Belongs to the UbiH/COQ6 family.</text>
</comment>
<dbReference type="PROSITE" id="PS01304">
    <property type="entry name" value="UBIH"/>
    <property type="match status" value="1"/>
</dbReference>
<keyword evidence="10" id="KW-1185">Reference proteome</keyword>
<dbReference type="UniPathway" id="UPA00232"/>
<accession>A0A2S0VVZ3</accession>
<dbReference type="PANTHER" id="PTHR43876">
    <property type="entry name" value="UBIQUINONE BIOSYNTHESIS MONOOXYGENASE COQ6, MITOCHONDRIAL"/>
    <property type="match status" value="1"/>
</dbReference>
<evidence type="ECO:0000256" key="5">
    <source>
        <dbReference type="ARBA" id="ARBA00022827"/>
    </source>
</evidence>
<dbReference type="InterPro" id="IPR002938">
    <property type="entry name" value="FAD-bd"/>
</dbReference>
<dbReference type="InterPro" id="IPR036188">
    <property type="entry name" value="FAD/NAD-bd_sf"/>
</dbReference>
<dbReference type="Gene3D" id="3.50.50.60">
    <property type="entry name" value="FAD/NAD(P)-binding domain"/>
    <property type="match status" value="2"/>
</dbReference>
<evidence type="ECO:0000256" key="3">
    <source>
        <dbReference type="ARBA" id="ARBA00005349"/>
    </source>
</evidence>
<reference evidence="9 10" key="1">
    <citation type="submission" date="2018-01" db="EMBL/GenBank/DDBJ databases">
        <title>Genome sequence of a Cantenovulum-like bacteria.</title>
        <authorList>
            <person name="Tan W.R."/>
            <person name="Lau N.-S."/>
            <person name="Go F."/>
            <person name="Amirul A.-A.A."/>
        </authorList>
    </citation>
    <scope>NUCLEOTIDE SEQUENCE [LARGE SCALE GENOMIC DNA]</scope>
    <source>
        <strain evidence="9 10">CCB-QB4</strain>
    </source>
</reference>
<comment type="pathway">
    <text evidence="2">Cofactor biosynthesis; ubiquinone biosynthesis.</text>
</comment>
<dbReference type="InterPro" id="IPR018168">
    <property type="entry name" value="Ubi_Hdrlase_CS"/>
</dbReference>
<keyword evidence="6" id="KW-0560">Oxidoreductase</keyword>
<comment type="cofactor">
    <cofactor evidence="1">
        <name>FAD</name>
        <dbReference type="ChEBI" id="CHEBI:57692"/>
    </cofactor>
</comment>
<evidence type="ECO:0000256" key="7">
    <source>
        <dbReference type="ARBA" id="ARBA00023033"/>
    </source>
</evidence>
<dbReference type="KEGG" id="cate:C2869_19120"/>
<protein>
    <submittedName>
        <fullName evidence="9">FAD-dependent 2-octaprenylphenol hydroxylase</fullName>
    </submittedName>
</protein>
<dbReference type="GO" id="GO:0006744">
    <property type="term" value="P:ubiquinone biosynthetic process"/>
    <property type="evidence" value="ECO:0007669"/>
    <property type="project" value="UniProtKB-UniPathway"/>
</dbReference>
<dbReference type="GO" id="GO:0019168">
    <property type="term" value="F:2-polyprenylphenol 6-hydroxylase activity"/>
    <property type="evidence" value="ECO:0007669"/>
    <property type="project" value="TreeGrafter"/>
</dbReference>